<organism evidence="2 3">
    <name type="scientific">Rhodoferax aquaticus</name>
    <dbReference type="NCBI Taxonomy" id="2527691"/>
    <lineage>
        <taxon>Bacteria</taxon>
        <taxon>Pseudomonadati</taxon>
        <taxon>Pseudomonadota</taxon>
        <taxon>Betaproteobacteria</taxon>
        <taxon>Burkholderiales</taxon>
        <taxon>Comamonadaceae</taxon>
        <taxon>Rhodoferax</taxon>
    </lineage>
</organism>
<reference evidence="3" key="2">
    <citation type="journal article" date="2020" name="Int. J. Syst. Evol. Microbiol.">
        <title>Genomic insights into a novel species Rhodoferax aquaticus sp. nov., isolated from freshwater.</title>
        <authorList>
            <person name="Li T."/>
            <person name="Zhuo Y."/>
            <person name="Jin C.Z."/>
            <person name="Wu X."/>
            <person name="Ko S.R."/>
            <person name="Jin F.J."/>
            <person name="Ahn C.Y."/>
            <person name="Oh H.M."/>
            <person name="Lee H.G."/>
            <person name="Jin L."/>
        </authorList>
    </citation>
    <scope>NUCLEOTIDE SEQUENCE [LARGE SCALE GENOMIC DNA]</scope>
    <source>
        <strain evidence="3">Gr-4</strain>
    </source>
</reference>
<feature type="transmembrane region" description="Helical" evidence="1">
    <location>
        <begin position="35"/>
        <end position="57"/>
    </location>
</feature>
<dbReference type="RefSeq" id="WP_142812618.1">
    <property type="nucleotide sequence ID" value="NZ_CP036282.1"/>
</dbReference>
<feature type="transmembrane region" description="Helical" evidence="1">
    <location>
        <begin position="7"/>
        <end position="23"/>
    </location>
</feature>
<dbReference type="EMBL" id="CP036282">
    <property type="protein sequence ID" value="QDL55461.1"/>
    <property type="molecule type" value="Genomic_DNA"/>
</dbReference>
<proteinExistence type="predicted"/>
<gene>
    <name evidence="2" type="ORF">EXZ61_15490</name>
</gene>
<protein>
    <submittedName>
        <fullName evidence="2">Uncharacterized protein</fullName>
    </submittedName>
</protein>
<evidence type="ECO:0000313" key="2">
    <source>
        <dbReference type="EMBL" id="QDL55461.1"/>
    </source>
</evidence>
<keyword evidence="1" id="KW-0812">Transmembrane</keyword>
<evidence type="ECO:0000256" key="1">
    <source>
        <dbReference type="SAM" id="Phobius"/>
    </source>
</evidence>
<keyword evidence="1" id="KW-0472">Membrane</keyword>
<feature type="transmembrane region" description="Helical" evidence="1">
    <location>
        <begin position="69"/>
        <end position="93"/>
    </location>
</feature>
<dbReference type="KEGG" id="rhg:EXZ61_15490"/>
<sequence>MNAKTHINLLIQASVIWLLFWLGGLPDYYQQYPPVLVGVACTLLSVVFSLFALAILLRSKPQHRMSKALWLSFYYSVPLAVYDIAYCAVYLGLGAGYLVSHWYLTVFYVSIWLTFVPTAYLLSRGAPTRA</sequence>
<dbReference type="Proteomes" id="UP000317365">
    <property type="component" value="Chromosome"/>
</dbReference>
<keyword evidence="1" id="KW-1133">Transmembrane helix</keyword>
<evidence type="ECO:0000313" key="3">
    <source>
        <dbReference type="Proteomes" id="UP000317365"/>
    </source>
</evidence>
<dbReference type="AlphaFoldDB" id="A0A515ES18"/>
<name>A0A515ES18_9BURK</name>
<keyword evidence="3" id="KW-1185">Reference proteome</keyword>
<reference evidence="3" key="1">
    <citation type="submission" date="2019-02" db="EMBL/GenBank/DDBJ databases">
        <title>Complete genome sequence of Rhodoferax sp. Gr-4.</title>
        <authorList>
            <person name="Jin L."/>
        </authorList>
    </citation>
    <scope>NUCLEOTIDE SEQUENCE [LARGE SCALE GENOMIC DNA]</scope>
    <source>
        <strain evidence="3">Gr-4</strain>
    </source>
</reference>
<feature type="transmembrane region" description="Helical" evidence="1">
    <location>
        <begin position="99"/>
        <end position="122"/>
    </location>
</feature>
<accession>A0A515ES18</accession>